<dbReference type="SUPFAM" id="SSF160930">
    <property type="entry name" value="FlhC-like"/>
    <property type="match status" value="1"/>
</dbReference>
<evidence type="ECO:0000313" key="12">
    <source>
        <dbReference type="Proteomes" id="UP000183529"/>
    </source>
</evidence>
<dbReference type="AlphaFoldDB" id="A0AAQ1JSR9"/>
<dbReference type="NCBIfam" id="NF009365">
    <property type="entry name" value="PRK12722.1"/>
    <property type="match status" value="1"/>
</dbReference>
<gene>
    <name evidence="9" type="primary">flhC</name>
    <name evidence="11" type="ORF">SAMN05216550_103203</name>
</gene>
<keyword evidence="7 9" id="KW-0010">Activator</keyword>
<proteinExistence type="inferred from homology"/>
<dbReference type="GO" id="GO:0008270">
    <property type="term" value="F:zinc ion binding"/>
    <property type="evidence" value="ECO:0007669"/>
    <property type="project" value="UniProtKB-UniRule"/>
</dbReference>
<comment type="subunit">
    <text evidence="9">Heterohexamer composed of two FlhC and four FlhD subunits. Each FlhC binds a FlhD dimer, forming a heterotrimer, and a hexamer assembles by dimerization of two heterotrimers.</text>
</comment>
<dbReference type="Pfam" id="PF05280">
    <property type="entry name" value="FlhC"/>
    <property type="match status" value="1"/>
</dbReference>
<dbReference type="EMBL" id="FNZM01000003">
    <property type="protein sequence ID" value="SEJ21915.1"/>
    <property type="molecule type" value="Genomic_DNA"/>
</dbReference>
<evidence type="ECO:0000256" key="4">
    <source>
        <dbReference type="ARBA" id="ARBA00022833"/>
    </source>
</evidence>
<name>A0AAQ1JSR9_9BURK</name>
<dbReference type="GO" id="GO:0005737">
    <property type="term" value="C:cytoplasm"/>
    <property type="evidence" value="ECO:0007669"/>
    <property type="project" value="UniProtKB-SubCell"/>
</dbReference>
<feature type="binding site" evidence="9">
    <location>
        <position position="137"/>
    </location>
    <ligand>
        <name>Zn(2+)</name>
        <dbReference type="ChEBI" id="CHEBI:29105"/>
    </ligand>
</feature>
<feature type="binding site" evidence="9">
    <location>
        <position position="157"/>
    </location>
    <ligand>
        <name>Zn(2+)</name>
        <dbReference type="ChEBI" id="CHEBI:29105"/>
    </ligand>
</feature>
<evidence type="ECO:0000256" key="5">
    <source>
        <dbReference type="ARBA" id="ARBA00023015"/>
    </source>
</evidence>
<comment type="function">
    <text evidence="9">Functions in complex with FlhD as a master transcriptional regulator that regulates transcription of several flagellar and non-flagellar operons by binding to their promoter region. Activates expression of class 2 flagellar genes, including fliA, which is a flagellum-specific sigma factor that turns on the class 3 genes. Also regulates genes whose products function in a variety of physiological pathways.</text>
</comment>
<keyword evidence="11" id="KW-0282">Flagellum</keyword>
<evidence type="ECO:0000256" key="6">
    <source>
        <dbReference type="ARBA" id="ARBA00023125"/>
    </source>
</evidence>
<feature type="binding site" evidence="9">
    <location>
        <position position="140"/>
    </location>
    <ligand>
        <name>Zn(2+)</name>
        <dbReference type="ChEBI" id="CHEBI:29105"/>
    </ligand>
</feature>
<comment type="subcellular location">
    <subcellularLocation>
        <location evidence="9">Cytoplasm</location>
    </subcellularLocation>
</comment>
<dbReference type="Proteomes" id="UP000183529">
    <property type="component" value="Unassembled WGS sequence"/>
</dbReference>
<feature type="binding site" evidence="9">
    <location>
        <position position="160"/>
    </location>
    <ligand>
        <name>Zn(2+)</name>
        <dbReference type="ChEBI" id="CHEBI:29105"/>
    </ligand>
</feature>
<accession>A0AAQ1JSR9</accession>
<evidence type="ECO:0000256" key="1">
    <source>
        <dbReference type="ARBA" id="ARBA00022490"/>
    </source>
</evidence>
<reference evidence="11 12" key="1">
    <citation type="submission" date="2016-10" db="EMBL/GenBank/DDBJ databases">
        <authorList>
            <person name="Varghese N."/>
            <person name="Submissions S."/>
        </authorList>
    </citation>
    <scope>NUCLEOTIDE SEQUENCE [LARGE SCALE GENOMIC DNA]</scope>
    <source>
        <strain evidence="11 12">LMG 22274</strain>
    </source>
</reference>
<keyword evidence="8 9" id="KW-0804">Transcription</keyword>
<keyword evidence="5 9" id="KW-0805">Transcription regulation</keyword>
<protein>
    <recommendedName>
        <fullName evidence="9">Flagellar transcriptional regulator FlhC</fullName>
    </recommendedName>
</protein>
<organism evidence="11 12">
    <name type="scientific">Paraburkholderia tropica</name>
    <dbReference type="NCBI Taxonomy" id="92647"/>
    <lineage>
        <taxon>Bacteria</taxon>
        <taxon>Pseudomonadati</taxon>
        <taxon>Pseudomonadota</taxon>
        <taxon>Betaproteobacteria</taxon>
        <taxon>Burkholderiales</taxon>
        <taxon>Burkholderiaceae</taxon>
        <taxon>Paraburkholderia</taxon>
    </lineage>
</organism>
<dbReference type="GO" id="GO:0045893">
    <property type="term" value="P:positive regulation of DNA-templated transcription"/>
    <property type="evidence" value="ECO:0007669"/>
    <property type="project" value="InterPro"/>
</dbReference>
<keyword evidence="11" id="KW-0966">Cell projection</keyword>
<keyword evidence="4 9" id="KW-0862">Zinc</keyword>
<keyword evidence="3 9" id="KW-1005">Bacterial flagellum biogenesis</keyword>
<sequence>MYKGSVTEEAREVLRAIELIQLGARMPVLEKELTLSRNRLIRLYRELKSASPPKGMLPFSADWYFTWLPNIHASLFYNIFLFLKDEAKCSRLDALTRAYRLYIEHCECAETERVLSFTRAWTLLRFFEGGLLALTRCTVCSGRFVRHARDAMKPATCCICAPPSRAGVTRAMLASRELAQGAADTADSSDTPDTPTSSSKRRGTSPLSEISEAMRDTLAEVKRAVDPKRNAAAGSSGNAAGKPTSHPFLPRSIPV</sequence>
<feature type="compositionally biased region" description="Low complexity" evidence="10">
    <location>
        <begin position="230"/>
        <end position="241"/>
    </location>
</feature>
<dbReference type="GO" id="GO:1902208">
    <property type="term" value="P:regulation of bacterial-type flagellum assembly"/>
    <property type="evidence" value="ECO:0007669"/>
    <property type="project" value="UniProtKB-UniRule"/>
</dbReference>
<keyword evidence="11" id="KW-0969">Cilium</keyword>
<evidence type="ECO:0000313" key="11">
    <source>
        <dbReference type="EMBL" id="SEJ21915.1"/>
    </source>
</evidence>
<comment type="similarity">
    <text evidence="9">Belongs to the FlhC family.</text>
</comment>
<keyword evidence="1 9" id="KW-0963">Cytoplasm</keyword>
<evidence type="ECO:0000256" key="10">
    <source>
        <dbReference type="SAM" id="MobiDB-lite"/>
    </source>
</evidence>
<feature type="region of interest" description="Disordered" evidence="10">
    <location>
        <begin position="179"/>
        <end position="255"/>
    </location>
</feature>
<comment type="cofactor">
    <cofactor evidence="9">
        <name>Zn(2+)</name>
        <dbReference type="ChEBI" id="CHEBI:29105"/>
    </cofactor>
    <text evidence="9">Binds 1 zinc ion per subunit.</text>
</comment>
<dbReference type="InterPro" id="IPR007944">
    <property type="entry name" value="FlhC"/>
</dbReference>
<evidence type="ECO:0000256" key="8">
    <source>
        <dbReference type="ARBA" id="ARBA00023163"/>
    </source>
</evidence>
<evidence type="ECO:0000256" key="7">
    <source>
        <dbReference type="ARBA" id="ARBA00023159"/>
    </source>
</evidence>
<dbReference type="HAMAP" id="MF_01891">
    <property type="entry name" value="FhlC"/>
    <property type="match status" value="1"/>
</dbReference>
<feature type="compositionally biased region" description="Low complexity" evidence="10">
    <location>
        <begin position="182"/>
        <end position="198"/>
    </location>
</feature>
<feature type="compositionally biased region" description="Basic and acidic residues" evidence="10">
    <location>
        <begin position="212"/>
        <end position="229"/>
    </location>
</feature>
<comment type="caution">
    <text evidence="11">The sequence shown here is derived from an EMBL/GenBank/DDBJ whole genome shotgun (WGS) entry which is preliminary data.</text>
</comment>
<evidence type="ECO:0000256" key="3">
    <source>
        <dbReference type="ARBA" id="ARBA00022795"/>
    </source>
</evidence>
<dbReference type="GO" id="GO:0003677">
    <property type="term" value="F:DNA binding"/>
    <property type="evidence" value="ECO:0007669"/>
    <property type="project" value="UniProtKB-UniRule"/>
</dbReference>
<keyword evidence="6 9" id="KW-0238">DNA-binding</keyword>
<keyword evidence="2 9" id="KW-0479">Metal-binding</keyword>
<evidence type="ECO:0000256" key="2">
    <source>
        <dbReference type="ARBA" id="ARBA00022723"/>
    </source>
</evidence>
<evidence type="ECO:0000256" key="9">
    <source>
        <dbReference type="HAMAP-Rule" id="MF_01891"/>
    </source>
</evidence>
<dbReference type="GO" id="GO:0044781">
    <property type="term" value="P:bacterial-type flagellum organization"/>
    <property type="evidence" value="ECO:0007669"/>
    <property type="project" value="UniProtKB-KW"/>
</dbReference>